<dbReference type="EMBL" id="RCMG01001833">
    <property type="protein sequence ID" value="KAG2819119.1"/>
    <property type="molecule type" value="Genomic_DNA"/>
</dbReference>
<accession>A0A329RDK1</accession>
<dbReference type="Proteomes" id="UP000251314">
    <property type="component" value="Unassembled WGS sequence"/>
</dbReference>
<gene>
    <name evidence="6" type="ORF">PC110_g22257</name>
    <name evidence="1" type="ORF">PC113_g22775</name>
    <name evidence="2" type="ORF">PC115_g22983</name>
    <name evidence="3" type="ORF">PC117_g22582</name>
    <name evidence="4" type="ORF">PC118_g22414</name>
    <name evidence="5" type="ORF">PC129_g21180</name>
</gene>
<comment type="caution">
    <text evidence="6">The sequence shown here is derived from an EMBL/GenBank/DDBJ whole genome shotgun (WGS) entry which is preliminary data.</text>
</comment>
<evidence type="ECO:0000313" key="6">
    <source>
        <dbReference type="EMBL" id="RAW21298.1"/>
    </source>
</evidence>
<keyword evidence="7" id="KW-1185">Reference proteome</keyword>
<dbReference type="EMBL" id="RCMV01001640">
    <property type="protein sequence ID" value="KAG3207782.1"/>
    <property type="molecule type" value="Genomic_DNA"/>
</dbReference>
<dbReference type="Proteomes" id="UP000774804">
    <property type="component" value="Unassembled WGS sequence"/>
</dbReference>
<dbReference type="Proteomes" id="UP000697107">
    <property type="component" value="Unassembled WGS sequence"/>
</dbReference>
<organism evidence="6 7">
    <name type="scientific">Phytophthora cactorum</name>
    <dbReference type="NCBI Taxonomy" id="29920"/>
    <lineage>
        <taxon>Eukaryota</taxon>
        <taxon>Sar</taxon>
        <taxon>Stramenopiles</taxon>
        <taxon>Oomycota</taxon>
        <taxon>Peronosporomycetes</taxon>
        <taxon>Peronosporales</taxon>
        <taxon>Peronosporaceae</taxon>
        <taxon>Phytophthora</taxon>
    </lineage>
</organism>
<protein>
    <submittedName>
        <fullName evidence="6">Uncharacterized protein</fullName>
    </submittedName>
</protein>
<evidence type="ECO:0000313" key="5">
    <source>
        <dbReference type="EMBL" id="KAG3207782.1"/>
    </source>
</evidence>
<reference evidence="6 7" key="1">
    <citation type="submission" date="2018-01" db="EMBL/GenBank/DDBJ databases">
        <title>Draft genome of the strawberry crown rot pathogen Phytophthora cactorum.</title>
        <authorList>
            <person name="Armitage A.D."/>
            <person name="Lysoe E."/>
            <person name="Nellist C.F."/>
            <person name="Harrison R.J."/>
            <person name="Brurberg M.B."/>
        </authorList>
    </citation>
    <scope>NUCLEOTIDE SEQUENCE [LARGE SCALE GENOMIC DNA]</scope>
    <source>
        <strain evidence="6 7">10300</strain>
    </source>
</reference>
<dbReference type="EMBL" id="RCMK01001260">
    <property type="protein sequence ID" value="KAG2898329.1"/>
    <property type="molecule type" value="Genomic_DNA"/>
</dbReference>
<proteinExistence type="predicted"/>
<dbReference type="AlphaFoldDB" id="A0A329RDK1"/>
<sequence>MLELHEYALADTEPEEYEKDLEERLFPLHEVELRCRVKKNAEGH</sequence>
<evidence type="ECO:0000313" key="7">
    <source>
        <dbReference type="Proteomes" id="UP000251314"/>
    </source>
</evidence>
<evidence type="ECO:0000313" key="2">
    <source>
        <dbReference type="EMBL" id="KAG2878754.1"/>
    </source>
</evidence>
<dbReference type="EMBL" id="MJFZ01001875">
    <property type="protein sequence ID" value="RAW21298.1"/>
    <property type="molecule type" value="Genomic_DNA"/>
</dbReference>
<reference evidence="1" key="2">
    <citation type="submission" date="2018-10" db="EMBL/GenBank/DDBJ databases">
        <title>Effector identification in a new, highly contiguous assembly of the strawberry crown rot pathogen Phytophthora cactorum.</title>
        <authorList>
            <person name="Armitage A.D."/>
            <person name="Nellist C.F."/>
            <person name="Bates H."/>
            <person name="Vickerstaff R.J."/>
            <person name="Harrison R.J."/>
        </authorList>
    </citation>
    <scope>NUCLEOTIDE SEQUENCE</scope>
    <source>
        <strain evidence="1">15-7</strain>
        <strain evidence="2">4032</strain>
        <strain evidence="3">4040</strain>
        <strain evidence="4">P415</strain>
        <strain evidence="5">P421</strain>
    </source>
</reference>
<dbReference type="Proteomes" id="UP000760860">
    <property type="component" value="Unassembled WGS sequence"/>
</dbReference>
<name>A0A329RDK1_9STRA</name>
<evidence type="ECO:0000313" key="4">
    <source>
        <dbReference type="EMBL" id="KAG2960623.1"/>
    </source>
</evidence>
<dbReference type="EMBL" id="RCML01001744">
    <property type="protein sequence ID" value="KAG2960623.1"/>
    <property type="molecule type" value="Genomic_DNA"/>
</dbReference>
<evidence type="ECO:0000313" key="3">
    <source>
        <dbReference type="EMBL" id="KAG2898329.1"/>
    </source>
</evidence>
<dbReference type="Proteomes" id="UP000735874">
    <property type="component" value="Unassembled WGS sequence"/>
</dbReference>
<dbReference type="EMBL" id="RCMI01002098">
    <property type="protein sequence ID" value="KAG2878754.1"/>
    <property type="molecule type" value="Genomic_DNA"/>
</dbReference>
<dbReference type="VEuPathDB" id="FungiDB:PC110_g22257"/>
<dbReference type="Proteomes" id="UP000736787">
    <property type="component" value="Unassembled WGS sequence"/>
</dbReference>
<evidence type="ECO:0000313" key="1">
    <source>
        <dbReference type="EMBL" id="KAG2819119.1"/>
    </source>
</evidence>